<evidence type="ECO:0000313" key="4">
    <source>
        <dbReference type="Proteomes" id="UP000015104"/>
    </source>
</evidence>
<evidence type="ECO:0000313" key="3">
    <source>
        <dbReference type="EnsemblMetazoa" id="tetur30g02499.1"/>
    </source>
</evidence>
<dbReference type="EMBL" id="CAEY01000867">
    <property type="status" value="NOT_ANNOTATED_CDS"/>
    <property type="molecule type" value="Genomic_DNA"/>
</dbReference>
<accession>A0A158P5H2</accession>
<feature type="signal peptide" evidence="2">
    <location>
        <begin position="1"/>
        <end position="23"/>
    </location>
</feature>
<dbReference type="OMA" id="PHMNLRT"/>
<keyword evidence="4" id="KW-1185">Reference proteome</keyword>
<dbReference type="Proteomes" id="UP000015104">
    <property type="component" value="Unassembled WGS sequence"/>
</dbReference>
<dbReference type="GeneID" id="112539576"/>
<reference evidence="4" key="1">
    <citation type="submission" date="2011-08" db="EMBL/GenBank/DDBJ databases">
        <authorList>
            <person name="Rombauts S."/>
        </authorList>
    </citation>
    <scope>NUCLEOTIDE SEQUENCE</scope>
    <source>
        <strain evidence="4">London</strain>
    </source>
</reference>
<dbReference type="RefSeq" id="XP_025018038.1">
    <property type="nucleotide sequence ID" value="XM_025162270.1"/>
</dbReference>
<feature type="chain" id="PRO_5007630040" description="C2H2-type domain-containing protein" evidence="2">
    <location>
        <begin position="24"/>
        <end position="210"/>
    </location>
</feature>
<keyword evidence="2" id="KW-0732">Signal</keyword>
<proteinExistence type="predicted"/>
<dbReference type="KEGG" id="tut:112539576"/>
<reference evidence="3" key="2">
    <citation type="submission" date="2016-04" db="UniProtKB">
        <authorList>
            <consortium name="EnsemblMetazoa"/>
        </authorList>
    </citation>
    <scope>IDENTIFICATION</scope>
</reference>
<dbReference type="EMBL" id="CAEY01000866">
    <property type="status" value="NOT_ANNOTATED_CDS"/>
    <property type="molecule type" value="Genomic_DNA"/>
</dbReference>
<protein>
    <recommendedName>
        <fullName evidence="5">C2H2-type domain-containing protein</fullName>
    </recommendedName>
</protein>
<dbReference type="EnsemblMetazoa" id="tetur30g02499.1">
    <property type="protein sequence ID" value="tetur30g02499.1"/>
    <property type="gene ID" value="tetur30g02499"/>
</dbReference>
<feature type="region of interest" description="Disordered" evidence="1">
    <location>
        <begin position="82"/>
        <end position="101"/>
    </location>
</feature>
<evidence type="ECO:0000256" key="2">
    <source>
        <dbReference type="SAM" id="SignalP"/>
    </source>
</evidence>
<name>A0A158P5H2_TETUR</name>
<dbReference type="AlphaFoldDB" id="A0A158P5H2"/>
<sequence length="210" mass="24134">MKVNWIFNVICVSVFISKSLVECSMNFAVQVPPFSFNMPRYRMPPMKMTMLMNHDPDSDHVNLAFPGMTITNSPDNSIIINENSSTDLSGSNRPYHQLRPSPSSPMAYRRKLYRMRGLKYDRNYFAKIGQTVSIPYLLVKPQFPPVKPTIKCPNCYSNSQKIAHHHHHVFHEKSRNLNKLKSGQTFSPHMNLRTPPKSFNGVSTIQINHS</sequence>
<evidence type="ECO:0008006" key="5">
    <source>
        <dbReference type="Google" id="ProtNLM"/>
    </source>
</evidence>
<organism evidence="3 4">
    <name type="scientific">Tetranychus urticae</name>
    <name type="common">Two-spotted spider mite</name>
    <dbReference type="NCBI Taxonomy" id="32264"/>
    <lineage>
        <taxon>Eukaryota</taxon>
        <taxon>Metazoa</taxon>
        <taxon>Ecdysozoa</taxon>
        <taxon>Arthropoda</taxon>
        <taxon>Chelicerata</taxon>
        <taxon>Arachnida</taxon>
        <taxon>Acari</taxon>
        <taxon>Acariformes</taxon>
        <taxon>Trombidiformes</taxon>
        <taxon>Prostigmata</taxon>
        <taxon>Eleutherengona</taxon>
        <taxon>Raphignathae</taxon>
        <taxon>Tetranychoidea</taxon>
        <taxon>Tetranychidae</taxon>
        <taxon>Tetranychus</taxon>
    </lineage>
</organism>
<feature type="compositionally biased region" description="Polar residues" evidence="1">
    <location>
        <begin position="82"/>
        <end position="94"/>
    </location>
</feature>
<evidence type="ECO:0000256" key="1">
    <source>
        <dbReference type="SAM" id="MobiDB-lite"/>
    </source>
</evidence>